<sequence length="332" mass="37145">MNISPLELRRYAGWSNAVWVIGHGALQLVLVPEVGGRIMGIRWQDQDLTWVNPALAGQPLDISELEHPATDKVSLGFPLWGGDKTWLAPQDRWNNQLPFIDLDSGAYEFVVLEQSPAQITVQMISPICRETGIQITRTLHVGTIDQGWSVIHKIENCTDQSVEWGIWGNSMMRRPATVFLPIRADSSFPQGVKTFESEGEAIGARSQVVEPLDGFAAIRCEAPLKFKYGVDSDEGLILAVFPDQDNQYVAHLKQFLTFHPQPYGHGCVAEVFNAEAYDYLELEIHGPVQRLQPQESVELLEENRLINLSTMPTTATEVQQVLSQMHSMASRL</sequence>
<evidence type="ECO:0000313" key="2">
    <source>
        <dbReference type="Proteomes" id="UP000625316"/>
    </source>
</evidence>
<gene>
    <name evidence="1" type="ORF">IQ266_02925</name>
</gene>
<accession>A0A928Z0W7</accession>
<comment type="caution">
    <text evidence="1">The sequence shown here is derived from an EMBL/GenBank/DDBJ whole genome shotgun (WGS) entry which is preliminary data.</text>
</comment>
<reference evidence="1" key="1">
    <citation type="submission" date="2020-10" db="EMBL/GenBank/DDBJ databases">
        <authorList>
            <person name="Castelo-Branco R."/>
            <person name="Eusebio N."/>
            <person name="Adriana R."/>
            <person name="Vieira A."/>
            <person name="Brugerolle De Fraissinette N."/>
            <person name="Rezende De Castro R."/>
            <person name="Schneider M.P."/>
            <person name="Vasconcelos V."/>
            <person name="Leao P.N."/>
        </authorList>
    </citation>
    <scope>NUCLEOTIDE SEQUENCE</scope>
    <source>
        <strain evidence="1">LEGE 11480</strain>
    </source>
</reference>
<dbReference type="EMBL" id="JADEXQ010000006">
    <property type="protein sequence ID" value="MBE9028711.1"/>
    <property type="molecule type" value="Genomic_DNA"/>
</dbReference>
<organism evidence="1 2">
    <name type="scientific">Romeriopsis navalis LEGE 11480</name>
    <dbReference type="NCBI Taxonomy" id="2777977"/>
    <lineage>
        <taxon>Bacteria</taxon>
        <taxon>Bacillati</taxon>
        <taxon>Cyanobacteriota</taxon>
        <taxon>Cyanophyceae</taxon>
        <taxon>Leptolyngbyales</taxon>
        <taxon>Leptolyngbyaceae</taxon>
        <taxon>Romeriopsis</taxon>
        <taxon>Romeriopsis navalis</taxon>
    </lineage>
</organism>
<dbReference type="AlphaFoldDB" id="A0A928Z0W7"/>
<name>A0A928Z0W7_9CYAN</name>
<dbReference type="Proteomes" id="UP000625316">
    <property type="component" value="Unassembled WGS sequence"/>
</dbReference>
<evidence type="ECO:0008006" key="3">
    <source>
        <dbReference type="Google" id="ProtNLM"/>
    </source>
</evidence>
<keyword evidence="2" id="KW-1185">Reference proteome</keyword>
<protein>
    <recommendedName>
        <fullName evidence="3">DUF4432 family protein</fullName>
    </recommendedName>
</protein>
<evidence type="ECO:0000313" key="1">
    <source>
        <dbReference type="EMBL" id="MBE9028711.1"/>
    </source>
</evidence>
<proteinExistence type="predicted"/>
<dbReference type="RefSeq" id="WP_264323535.1">
    <property type="nucleotide sequence ID" value="NZ_JADEXQ010000006.1"/>
</dbReference>